<evidence type="ECO:0000256" key="1">
    <source>
        <dbReference type="ARBA" id="ARBA00001933"/>
    </source>
</evidence>
<dbReference type="GO" id="GO:1901605">
    <property type="term" value="P:alpha-amino acid metabolic process"/>
    <property type="evidence" value="ECO:0007669"/>
    <property type="project" value="TreeGrafter"/>
</dbReference>
<evidence type="ECO:0000313" key="9">
    <source>
        <dbReference type="Proteomes" id="UP000188169"/>
    </source>
</evidence>
<keyword evidence="9" id="KW-1185">Reference proteome</keyword>
<evidence type="ECO:0000313" key="8">
    <source>
        <dbReference type="EMBL" id="SJM37719.1"/>
    </source>
</evidence>
<dbReference type="GO" id="GO:0030170">
    <property type="term" value="F:pyridoxal phosphate binding"/>
    <property type="evidence" value="ECO:0007669"/>
    <property type="project" value="InterPro"/>
</dbReference>
<comment type="cofactor">
    <cofactor evidence="1">
        <name>pyridoxal 5'-phosphate</name>
        <dbReference type="ChEBI" id="CHEBI:597326"/>
    </cofactor>
</comment>
<keyword evidence="6" id="KW-0663">Pyridoxal phosphate</keyword>
<feature type="domain" description="Aminotransferase class I/classII large" evidence="7">
    <location>
        <begin position="46"/>
        <end position="388"/>
    </location>
</feature>
<evidence type="ECO:0000259" key="7">
    <source>
        <dbReference type="Pfam" id="PF00155"/>
    </source>
</evidence>
<evidence type="ECO:0000256" key="5">
    <source>
        <dbReference type="ARBA" id="ARBA00022679"/>
    </source>
</evidence>
<dbReference type="PANTHER" id="PTHR42790">
    <property type="entry name" value="AMINOTRANSFERASE"/>
    <property type="match status" value="1"/>
</dbReference>
<dbReference type="FunFam" id="3.40.640.10:FF:000053">
    <property type="entry name" value="Aminotransferase, class I"/>
    <property type="match status" value="1"/>
</dbReference>
<dbReference type="Gene3D" id="3.90.1150.10">
    <property type="entry name" value="Aspartate Aminotransferase, domain 1"/>
    <property type="match status" value="1"/>
</dbReference>
<dbReference type="EC" id="2.6.1.39" evidence="8"/>
<evidence type="ECO:0000256" key="6">
    <source>
        <dbReference type="ARBA" id="ARBA00022898"/>
    </source>
</evidence>
<comment type="subunit">
    <text evidence="3">Homodimer.</text>
</comment>
<dbReference type="InterPro" id="IPR015421">
    <property type="entry name" value="PyrdxlP-dep_Trfase_major"/>
</dbReference>
<dbReference type="RefSeq" id="WP_077449109.1">
    <property type="nucleotide sequence ID" value="NZ_FUGD01000099.1"/>
</dbReference>
<dbReference type="InterPro" id="IPR004839">
    <property type="entry name" value="Aminotransferase_I/II_large"/>
</dbReference>
<name>A0A1R4EH17_9GAMM</name>
<keyword evidence="5 8" id="KW-0808">Transferase</keyword>
<proteinExistence type="inferred from homology"/>
<evidence type="ECO:0000256" key="4">
    <source>
        <dbReference type="ARBA" id="ARBA00022576"/>
    </source>
</evidence>
<organism evidence="8 9">
    <name type="scientific">Psychrobacter pasteurii</name>
    <dbReference type="NCBI Taxonomy" id="1945520"/>
    <lineage>
        <taxon>Bacteria</taxon>
        <taxon>Pseudomonadati</taxon>
        <taxon>Pseudomonadota</taxon>
        <taxon>Gammaproteobacteria</taxon>
        <taxon>Moraxellales</taxon>
        <taxon>Moraxellaceae</taxon>
        <taxon>Psychrobacter</taxon>
    </lineage>
</organism>
<evidence type="ECO:0000256" key="2">
    <source>
        <dbReference type="ARBA" id="ARBA00007441"/>
    </source>
</evidence>
<protein>
    <submittedName>
        <fullName evidence="8">2-aminoadipate transaminase</fullName>
        <ecNumber evidence="8">2.6.1.39</ecNumber>
    </submittedName>
</protein>
<dbReference type="SUPFAM" id="SSF53383">
    <property type="entry name" value="PLP-dependent transferases"/>
    <property type="match status" value="1"/>
</dbReference>
<gene>
    <name evidence="8" type="primary">lysN</name>
    <name evidence="8" type="ORF">A1019T_01703</name>
</gene>
<dbReference type="InterPro" id="IPR015424">
    <property type="entry name" value="PyrdxlP-dep_Trfase"/>
</dbReference>
<dbReference type="InterPro" id="IPR050859">
    <property type="entry name" value="Class-I_PLP-dep_aminotransf"/>
</dbReference>
<accession>A0A1R4EH17</accession>
<dbReference type="Pfam" id="PF00155">
    <property type="entry name" value="Aminotran_1_2"/>
    <property type="match status" value="1"/>
</dbReference>
<keyword evidence="4 8" id="KW-0032">Aminotransferase</keyword>
<dbReference type="CDD" id="cd00609">
    <property type="entry name" value="AAT_like"/>
    <property type="match status" value="1"/>
</dbReference>
<dbReference type="EMBL" id="FUGD01000099">
    <property type="protein sequence ID" value="SJM37719.1"/>
    <property type="molecule type" value="Genomic_DNA"/>
</dbReference>
<reference evidence="9" key="1">
    <citation type="submission" date="2017-02" db="EMBL/GenBank/DDBJ databases">
        <authorList>
            <person name="Mornico D."/>
        </authorList>
    </citation>
    <scope>NUCLEOTIDE SEQUENCE [LARGE SCALE GENOMIC DNA]</scope>
</reference>
<dbReference type="PANTHER" id="PTHR42790:SF19">
    <property type="entry name" value="KYNURENINE_ALPHA-AMINOADIPATE AMINOTRANSFERASE, MITOCHONDRIAL"/>
    <property type="match status" value="1"/>
</dbReference>
<dbReference type="GO" id="GO:0047536">
    <property type="term" value="F:2-aminoadipate transaminase activity"/>
    <property type="evidence" value="ECO:0007669"/>
    <property type="project" value="UniProtKB-EC"/>
</dbReference>
<dbReference type="Proteomes" id="UP000188169">
    <property type="component" value="Unassembled WGS sequence"/>
</dbReference>
<comment type="similarity">
    <text evidence="2">Belongs to the class-I pyridoxal-phosphate-dependent aminotransferase family.</text>
</comment>
<sequence length="401" mass="45002">MQYQFSEVINELKPSFIREILKLTVKPEIISFAGGLPDPSLFPNQTIKDASNAMFDRNDRGIYQYTTTEGHAGLREWIAKRFSATHSVDVSADQVMIVSGSQQALDLFGKIYIDPQDAIVMEAPTYLGAIQAFRMYQPKFKEVELLEDGLDTDQFRSTMQEADSKLFYGIPNFQNPTGLTYSSEKRQQVADILKDTGKLMLEDDPYGALLFDEEGESSPDTRPIYALAPEHVVYMGSFSKVFVPGFRLGWVIAPKPVLAKMVIAKQAADLHTNSFVQELLYEYVTSHDLDAHIDLIRQTYATKKACMVEAINTYLGEEVEMYPTSGGMFIWVRVPGVAIMDLLEIAIEKNVAFVPGEAFSLSGGYTDHMRLNFTSLEEDQIVEGIKRLKAALDAYRATQQS</sequence>
<dbReference type="OrthoDB" id="9808770at2"/>
<dbReference type="InterPro" id="IPR015422">
    <property type="entry name" value="PyrdxlP-dep_Trfase_small"/>
</dbReference>
<dbReference type="STRING" id="1945520.A1019T_01703"/>
<dbReference type="AlphaFoldDB" id="A0A1R4EH17"/>
<dbReference type="Gene3D" id="3.40.640.10">
    <property type="entry name" value="Type I PLP-dependent aspartate aminotransferase-like (Major domain)"/>
    <property type="match status" value="1"/>
</dbReference>
<evidence type="ECO:0000256" key="3">
    <source>
        <dbReference type="ARBA" id="ARBA00011738"/>
    </source>
</evidence>